<dbReference type="Proteomes" id="UP001164743">
    <property type="component" value="Chromosome 6A"/>
</dbReference>
<feature type="chain" id="PRO_5047469957" evidence="2">
    <location>
        <begin position="23"/>
        <end position="138"/>
    </location>
</feature>
<keyword evidence="2" id="KW-0732">Signal</keyword>
<proteinExistence type="predicted"/>
<reference evidence="3" key="1">
    <citation type="submission" date="2022-10" db="EMBL/GenBank/DDBJ databases">
        <title>Puccinia triticina Genome sequencing and assembly.</title>
        <authorList>
            <person name="Li C."/>
        </authorList>
    </citation>
    <scope>NUCLEOTIDE SEQUENCE</scope>
    <source>
        <strain evidence="3">Pt15</strain>
    </source>
</reference>
<evidence type="ECO:0000256" key="2">
    <source>
        <dbReference type="SAM" id="SignalP"/>
    </source>
</evidence>
<accession>A0ABY7CN19</accession>
<feature type="region of interest" description="Disordered" evidence="1">
    <location>
        <begin position="97"/>
        <end position="138"/>
    </location>
</feature>
<evidence type="ECO:0000313" key="3">
    <source>
        <dbReference type="EMBL" id="WAQ85526.1"/>
    </source>
</evidence>
<evidence type="ECO:0000256" key="1">
    <source>
        <dbReference type="SAM" id="MobiDB-lite"/>
    </source>
</evidence>
<name>A0ABY7CN19_9BASI</name>
<dbReference type="RefSeq" id="XP_053021081.1">
    <property type="nucleotide sequence ID" value="XM_053169829.1"/>
</dbReference>
<sequence>MALKLYLLAMFLAAYLLTLASATMTPGRCPNCSLVTQPKTASVVCAESGRCEHGVSKDCPGSRNHHFHACSCLWTSEGFTGPCEYNHDDLPCPWQGDLYHPPSDAESDGTPPASPAASEADRAYSFAYSRAPSDSDSE</sequence>
<evidence type="ECO:0000313" key="4">
    <source>
        <dbReference type="Proteomes" id="UP001164743"/>
    </source>
</evidence>
<gene>
    <name evidence="3" type="ORF">PtA15_6A154</name>
</gene>
<organism evidence="3 4">
    <name type="scientific">Puccinia triticina</name>
    <dbReference type="NCBI Taxonomy" id="208348"/>
    <lineage>
        <taxon>Eukaryota</taxon>
        <taxon>Fungi</taxon>
        <taxon>Dikarya</taxon>
        <taxon>Basidiomycota</taxon>
        <taxon>Pucciniomycotina</taxon>
        <taxon>Pucciniomycetes</taxon>
        <taxon>Pucciniales</taxon>
        <taxon>Pucciniaceae</taxon>
        <taxon>Puccinia</taxon>
    </lineage>
</organism>
<dbReference type="GeneID" id="77810724"/>
<keyword evidence="4" id="KW-1185">Reference proteome</keyword>
<protein>
    <submittedName>
        <fullName evidence="3">Uncharacterized protein</fullName>
    </submittedName>
</protein>
<feature type="signal peptide" evidence="2">
    <location>
        <begin position="1"/>
        <end position="22"/>
    </location>
</feature>
<dbReference type="EMBL" id="CP110426">
    <property type="protein sequence ID" value="WAQ85526.1"/>
    <property type="molecule type" value="Genomic_DNA"/>
</dbReference>